<evidence type="ECO:0000256" key="4">
    <source>
        <dbReference type="ARBA" id="ARBA00022553"/>
    </source>
</evidence>
<dbReference type="AlphaFoldDB" id="A0A6A6UVE9"/>
<dbReference type="Pfam" id="PF02133">
    <property type="entry name" value="Transp_cyt_pur"/>
    <property type="match status" value="1"/>
</dbReference>
<dbReference type="Proteomes" id="UP000799440">
    <property type="component" value="Unassembled WGS sequence"/>
</dbReference>
<feature type="transmembrane region" description="Helical" evidence="9">
    <location>
        <begin position="233"/>
        <end position="252"/>
    </location>
</feature>
<evidence type="ECO:0000256" key="5">
    <source>
        <dbReference type="ARBA" id="ARBA00022692"/>
    </source>
</evidence>
<dbReference type="EMBL" id="MU006626">
    <property type="protein sequence ID" value="KAF2741749.1"/>
    <property type="molecule type" value="Genomic_DNA"/>
</dbReference>
<evidence type="ECO:0000313" key="11">
    <source>
        <dbReference type="Proteomes" id="UP000799440"/>
    </source>
</evidence>
<organism evidence="10 11">
    <name type="scientific">Sporormia fimetaria CBS 119925</name>
    <dbReference type="NCBI Taxonomy" id="1340428"/>
    <lineage>
        <taxon>Eukaryota</taxon>
        <taxon>Fungi</taxon>
        <taxon>Dikarya</taxon>
        <taxon>Ascomycota</taxon>
        <taxon>Pezizomycotina</taxon>
        <taxon>Dothideomycetes</taxon>
        <taxon>Pleosporomycetidae</taxon>
        <taxon>Pleosporales</taxon>
        <taxon>Sporormiaceae</taxon>
        <taxon>Sporormia</taxon>
    </lineage>
</organism>
<comment type="subcellular location">
    <subcellularLocation>
        <location evidence="1">Membrane</location>
        <topology evidence="1">Multi-pass membrane protein</topology>
    </subcellularLocation>
</comment>
<dbReference type="GO" id="GO:0000329">
    <property type="term" value="C:fungal-type vacuole membrane"/>
    <property type="evidence" value="ECO:0007669"/>
    <property type="project" value="TreeGrafter"/>
</dbReference>
<keyword evidence="7 8" id="KW-0472">Membrane</keyword>
<dbReference type="GO" id="GO:0005886">
    <property type="term" value="C:plasma membrane"/>
    <property type="evidence" value="ECO:0007669"/>
    <property type="project" value="TreeGrafter"/>
</dbReference>
<sequence length="436" mass="47639">MGVSAFALGLLAHQLFHLGFVDAILVCFFFNALGVLPVCLYSCMGARFGLRQIVISRYFFGWHGIKLIAVFDILSMTGWSALNSLVGAQLIRAVNDNIPAWACILFIAFGTLIVTFFGYDLVHLYEYWGWIPVFIVFLITLGCFANSKAFVKIPMGVGVSELGSCLFFGSVVYGFATAWATIAADYTVYQSPHQSCIKIFMSTWIGLMFSLCFVEMLGIVIMTAPTTNAGDNAYAAGYTATLSGGLLGAILFPTLGGFGKFCIVVLALSIIATNTPNIYSLSVAMQAFGGCRRRVPRFIWTVVGTVAYVAVAIPAHDHFESVLATFMNFIAYWVAMYEGVALAEHFVHRQSSMRNYDPEMHDQPSKLPPGFAGVFAFCCGFGGMVCGMSQVWYIGPIALYAGAKPFGGDVGFELAFAFSFVTYTIARWVEFKIFGR</sequence>
<dbReference type="PIRSF" id="PIRSF002744">
    <property type="entry name" value="Pur-cyt_permease"/>
    <property type="match status" value="1"/>
</dbReference>
<feature type="transmembrane region" description="Helical" evidence="9">
    <location>
        <begin position="127"/>
        <end position="145"/>
    </location>
</feature>
<dbReference type="InterPro" id="IPR026030">
    <property type="entry name" value="Pur-cyt_permease_Fcy2/21/22"/>
</dbReference>
<comment type="similarity">
    <text evidence="2 8">Belongs to the purine-cytosine permease (2.A.39) family.</text>
</comment>
<feature type="transmembrane region" description="Helical" evidence="9">
    <location>
        <begin position="20"/>
        <end position="43"/>
    </location>
</feature>
<feature type="transmembrane region" description="Helical" evidence="9">
    <location>
        <begin position="406"/>
        <end position="426"/>
    </location>
</feature>
<evidence type="ECO:0000256" key="3">
    <source>
        <dbReference type="ARBA" id="ARBA00022448"/>
    </source>
</evidence>
<evidence type="ECO:0000256" key="9">
    <source>
        <dbReference type="SAM" id="Phobius"/>
    </source>
</evidence>
<dbReference type="PANTHER" id="PTHR31806">
    <property type="entry name" value="PURINE-CYTOSINE PERMEASE FCY2-RELATED"/>
    <property type="match status" value="1"/>
</dbReference>
<feature type="transmembrane region" description="Helical" evidence="9">
    <location>
        <begin position="98"/>
        <end position="121"/>
    </location>
</feature>
<dbReference type="InterPro" id="IPR001248">
    <property type="entry name" value="Pur-cyt_permease"/>
</dbReference>
<feature type="transmembrane region" description="Helical" evidence="9">
    <location>
        <begin position="258"/>
        <end position="277"/>
    </location>
</feature>
<dbReference type="GO" id="GO:0015851">
    <property type="term" value="P:nucleobase transport"/>
    <property type="evidence" value="ECO:0007669"/>
    <property type="project" value="UniProtKB-ARBA"/>
</dbReference>
<evidence type="ECO:0000256" key="1">
    <source>
        <dbReference type="ARBA" id="ARBA00004141"/>
    </source>
</evidence>
<dbReference type="FunFam" id="1.10.4160.10:FF:000002">
    <property type="entry name" value="Purine-cytosine permease fcyB"/>
    <property type="match status" value="1"/>
</dbReference>
<feature type="transmembrane region" description="Helical" evidence="9">
    <location>
        <begin position="157"/>
        <end position="179"/>
    </location>
</feature>
<gene>
    <name evidence="10" type="ORF">M011DRAFT_522565</name>
</gene>
<dbReference type="GO" id="GO:0022857">
    <property type="term" value="F:transmembrane transporter activity"/>
    <property type="evidence" value="ECO:0007669"/>
    <property type="project" value="InterPro"/>
</dbReference>
<dbReference type="OrthoDB" id="2116389at2759"/>
<name>A0A6A6UVE9_9PLEO</name>
<feature type="transmembrane region" description="Helical" evidence="9">
    <location>
        <begin position="367"/>
        <end position="394"/>
    </location>
</feature>
<evidence type="ECO:0000256" key="2">
    <source>
        <dbReference type="ARBA" id="ARBA00008974"/>
    </source>
</evidence>
<feature type="transmembrane region" description="Helical" evidence="9">
    <location>
        <begin position="322"/>
        <end position="347"/>
    </location>
</feature>
<feature type="transmembrane region" description="Helical" evidence="9">
    <location>
        <begin position="298"/>
        <end position="316"/>
    </location>
</feature>
<keyword evidence="6 9" id="KW-1133">Transmembrane helix</keyword>
<dbReference type="Gene3D" id="1.10.4160.10">
    <property type="entry name" value="Hydantoin permease"/>
    <property type="match status" value="1"/>
</dbReference>
<evidence type="ECO:0000256" key="8">
    <source>
        <dbReference type="PIRNR" id="PIRNR002744"/>
    </source>
</evidence>
<keyword evidence="11" id="KW-1185">Reference proteome</keyword>
<keyword evidence="5 9" id="KW-0812">Transmembrane</keyword>
<evidence type="ECO:0000313" key="10">
    <source>
        <dbReference type="EMBL" id="KAF2741749.1"/>
    </source>
</evidence>
<evidence type="ECO:0000256" key="7">
    <source>
        <dbReference type="ARBA" id="ARBA00023136"/>
    </source>
</evidence>
<proteinExistence type="inferred from homology"/>
<keyword evidence="4" id="KW-0597">Phosphoprotein</keyword>
<accession>A0A6A6UVE9</accession>
<evidence type="ECO:0008006" key="12">
    <source>
        <dbReference type="Google" id="ProtNLM"/>
    </source>
</evidence>
<feature type="transmembrane region" description="Helical" evidence="9">
    <location>
        <begin position="199"/>
        <end position="221"/>
    </location>
</feature>
<dbReference type="PANTHER" id="PTHR31806:SF1">
    <property type="entry name" value="PURINE-CYTOSINE PERMEASE FCY2-RELATED"/>
    <property type="match status" value="1"/>
</dbReference>
<reference evidence="10" key="1">
    <citation type="journal article" date="2020" name="Stud. Mycol.">
        <title>101 Dothideomycetes genomes: a test case for predicting lifestyles and emergence of pathogens.</title>
        <authorList>
            <person name="Haridas S."/>
            <person name="Albert R."/>
            <person name="Binder M."/>
            <person name="Bloem J."/>
            <person name="Labutti K."/>
            <person name="Salamov A."/>
            <person name="Andreopoulos B."/>
            <person name="Baker S."/>
            <person name="Barry K."/>
            <person name="Bills G."/>
            <person name="Bluhm B."/>
            <person name="Cannon C."/>
            <person name="Castanera R."/>
            <person name="Culley D."/>
            <person name="Daum C."/>
            <person name="Ezra D."/>
            <person name="Gonzalez J."/>
            <person name="Henrissat B."/>
            <person name="Kuo A."/>
            <person name="Liang C."/>
            <person name="Lipzen A."/>
            <person name="Lutzoni F."/>
            <person name="Magnuson J."/>
            <person name="Mondo S."/>
            <person name="Nolan M."/>
            <person name="Ohm R."/>
            <person name="Pangilinan J."/>
            <person name="Park H.-J."/>
            <person name="Ramirez L."/>
            <person name="Alfaro M."/>
            <person name="Sun H."/>
            <person name="Tritt A."/>
            <person name="Yoshinaga Y."/>
            <person name="Zwiers L.-H."/>
            <person name="Turgeon B."/>
            <person name="Goodwin S."/>
            <person name="Spatafora J."/>
            <person name="Crous P."/>
            <person name="Grigoriev I."/>
        </authorList>
    </citation>
    <scope>NUCLEOTIDE SEQUENCE</scope>
    <source>
        <strain evidence="10">CBS 119925</strain>
    </source>
</reference>
<keyword evidence="3 8" id="KW-0813">Transport</keyword>
<evidence type="ECO:0000256" key="6">
    <source>
        <dbReference type="ARBA" id="ARBA00022989"/>
    </source>
</evidence>
<protein>
    <recommendedName>
        <fullName evidence="12">Purine-cytosine permease</fullName>
    </recommendedName>
</protein>